<gene>
    <name evidence="6" type="ORF">GCM10007332_26760</name>
</gene>
<dbReference type="InterPro" id="IPR027417">
    <property type="entry name" value="P-loop_NTPase"/>
</dbReference>
<organism evidence="6 7">
    <name type="scientific">Epilithonimonas arachidiradicis</name>
    <dbReference type="NCBI Taxonomy" id="1617282"/>
    <lineage>
        <taxon>Bacteria</taxon>
        <taxon>Pseudomonadati</taxon>
        <taxon>Bacteroidota</taxon>
        <taxon>Flavobacteriia</taxon>
        <taxon>Flavobacteriales</taxon>
        <taxon>Weeksellaceae</taxon>
        <taxon>Chryseobacterium group</taxon>
        <taxon>Epilithonimonas</taxon>
    </lineage>
</organism>
<reference evidence="7" key="1">
    <citation type="journal article" date="2019" name="Int. J. Syst. Evol. Microbiol.">
        <title>The Global Catalogue of Microorganisms (GCM) 10K type strain sequencing project: providing services to taxonomists for standard genome sequencing and annotation.</title>
        <authorList>
            <consortium name="The Broad Institute Genomics Platform"/>
            <consortium name="The Broad Institute Genome Sequencing Center for Infectious Disease"/>
            <person name="Wu L."/>
            <person name="Ma J."/>
        </authorList>
    </citation>
    <scope>NUCLEOTIDE SEQUENCE [LARGE SCALE GENOMIC DNA]</scope>
    <source>
        <strain evidence="7">CCM 8490</strain>
    </source>
</reference>
<evidence type="ECO:0000256" key="2">
    <source>
        <dbReference type="ARBA" id="ARBA00022741"/>
    </source>
</evidence>
<dbReference type="Gene3D" id="3.40.50.300">
    <property type="entry name" value="P-loop containing nucleotide triphosphate hydrolases"/>
    <property type="match status" value="1"/>
</dbReference>
<dbReference type="PANTHER" id="PTHR42781:SF4">
    <property type="entry name" value="SPERMIDINE_PUTRESCINE IMPORT ATP-BINDING PROTEIN POTA"/>
    <property type="match status" value="1"/>
</dbReference>
<keyword evidence="3 6" id="KW-0067">ATP-binding</keyword>
<dbReference type="Proteomes" id="UP000658202">
    <property type="component" value="Unassembled WGS sequence"/>
</dbReference>
<comment type="caution">
    <text evidence="6">The sequence shown here is derived from an EMBL/GenBank/DDBJ whole genome shotgun (WGS) entry which is preliminary data.</text>
</comment>
<dbReference type="InterPro" id="IPR003593">
    <property type="entry name" value="AAA+_ATPase"/>
</dbReference>
<dbReference type="SMART" id="SM00382">
    <property type="entry name" value="AAA"/>
    <property type="match status" value="1"/>
</dbReference>
<evidence type="ECO:0000256" key="4">
    <source>
        <dbReference type="SAM" id="Phobius"/>
    </source>
</evidence>
<dbReference type="Pfam" id="PF00005">
    <property type="entry name" value="ABC_tran"/>
    <property type="match status" value="1"/>
</dbReference>
<keyword evidence="2" id="KW-0547">Nucleotide-binding</keyword>
<dbReference type="InterPro" id="IPR003439">
    <property type="entry name" value="ABC_transporter-like_ATP-bd"/>
</dbReference>
<protein>
    <submittedName>
        <fullName evidence="6">ABC transporter ATP-binding protein</fullName>
    </submittedName>
</protein>
<dbReference type="InterPro" id="IPR050093">
    <property type="entry name" value="ABC_SmlMolc_Importer"/>
</dbReference>
<evidence type="ECO:0000256" key="1">
    <source>
        <dbReference type="ARBA" id="ARBA00022448"/>
    </source>
</evidence>
<evidence type="ECO:0000313" key="7">
    <source>
        <dbReference type="Proteomes" id="UP000658202"/>
    </source>
</evidence>
<evidence type="ECO:0000256" key="3">
    <source>
        <dbReference type="ARBA" id="ARBA00022840"/>
    </source>
</evidence>
<dbReference type="PROSITE" id="PS50893">
    <property type="entry name" value="ABC_TRANSPORTER_2"/>
    <property type="match status" value="1"/>
</dbReference>
<dbReference type="SUPFAM" id="SSF52540">
    <property type="entry name" value="P-loop containing nucleoside triphosphate hydrolases"/>
    <property type="match status" value="1"/>
</dbReference>
<keyword evidence="4" id="KW-1133">Transmembrane helix</keyword>
<keyword evidence="1" id="KW-0813">Transport</keyword>
<dbReference type="GO" id="GO:0005524">
    <property type="term" value="F:ATP binding"/>
    <property type="evidence" value="ECO:0007669"/>
    <property type="project" value="UniProtKB-KW"/>
</dbReference>
<accession>A0ABQ1X9U2</accession>
<sequence>MTNTEAEMINNAEIKVAFFILKFYLLLSFTFFAKIIKLLHFQKYYFRKMLLEVKNLYFNYQTNQPLFQNLNLNVDEGQIIALAGESGCGKSTLLSLIYGLMDWQSGEIIFEGQKLFGPKGNLVPGESQMKFVAQNYDLMPYATVADNVGKFISNINLKSKKEKVEELLDIVGLKDYAKVLPKNLSGGQQQRVAIARALAILPKMLLLDEPFSNLDFSRKFELRDKLFNYVRQNNMSLLISTHNLEEVLPWADKIVVLQQGRLIQNDSPKETYENPYNDYVAKLLGEVNIFSEEEKSEFNLSKKHYFPHQIKIAENGVEAVVLESLFAGSHYRNKLRINDKPIVVYSQNVLSGNVFLKF</sequence>
<evidence type="ECO:0000259" key="5">
    <source>
        <dbReference type="PROSITE" id="PS50893"/>
    </source>
</evidence>
<dbReference type="PANTHER" id="PTHR42781">
    <property type="entry name" value="SPERMIDINE/PUTRESCINE IMPORT ATP-BINDING PROTEIN POTA"/>
    <property type="match status" value="1"/>
</dbReference>
<dbReference type="PROSITE" id="PS00211">
    <property type="entry name" value="ABC_TRANSPORTER_1"/>
    <property type="match status" value="1"/>
</dbReference>
<keyword evidence="4" id="KW-0812">Transmembrane</keyword>
<proteinExistence type="predicted"/>
<feature type="transmembrane region" description="Helical" evidence="4">
    <location>
        <begin position="16"/>
        <end position="39"/>
    </location>
</feature>
<name>A0ABQ1X9U2_9FLAO</name>
<keyword evidence="7" id="KW-1185">Reference proteome</keyword>
<dbReference type="EMBL" id="BMCW01000006">
    <property type="protein sequence ID" value="GGG63247.1"/>
    <property type="molecule type" value="Genomic_DNA"/>
</dbReference>
<feature type="domain" description="ABC transporter" evidence="5">
    <location>
        <begin position="51"/>
        <end position="284"/>
    </location>
</feature>
<keyword evidence="4" id="KW-0472">Membrane</keyword>
<evidence type="ECO:0000313" key="6">
    <source>
        <dbReference type="EMBL" id="GGG63247.1"/>
    </source>
</evidence>
<dbReference type="InterPro" id="IPR017871">
    <property type="entry name" value="ABC_transporter-like_CS"/>
</dbReference>